<dbReference type="AlphaFoldDB" id="A0A084AZQ9"/>
<keyword evidence="3" id="KW-1185">Reference proteome</keyword>
<name>A0A084AZQ9_STACB</name>
<feature type="domain" description="PRISE-like Rossmann-fold" evidence="1">
    <location>
        <begin position="76"/>
        <end position="278"/>
    </location>
</feature>
<evidence type="ECO:0000259" key="1">
    <source>
        <dbReference type="Pfam" id="PF22917"/>
    </source>
</evidence>
<dbReference type="InterPro" id="IPR036291">
    <property type="entry name" value="NAD(P)-bd_dom_sf"/>
</dbReference>
<dbReference type="EMBL" id="KL648424">
    <property type="protein sequence ID" value="KEY70788.1"/>
    <property type="molecule type" value="Genomic_DNA"/>
</dbReference>
<dbReference type="PANTHER" id="PTHR32487:SF0">
    <property type="entry name" value="3-OXO-DELTA(4,5)-STEROID 5-BETA-REDUCTASE"/>
    <property type="match status" value="1"/>
</dbReference>
<organism evidence="2 3">
    <name type="scientific">Stachybotrys chartarum (strain CBS 109288 / IBT 7711)</name>
    <name type="common">Toxic black mold</name>
    <name type="synonym">Stilbospora chartarum</name>
    <dbReference type="NCBI Taxonomy" id="1280523"/>
    <lineage>
        <taxon>Eukaryota</taxon>
        <taxon>Fungi</taxon>
        <taxon>Dikarya</taxon>
        <taxon>Ascomycota</taxon>
        <taxon>Pezizomycotina</taxon>
        <taxon>Sordariomycetes</taxon>
        <taxon>Hypocreomycetidae</taxon>
        <taxon>Hypocreales</taxon>
        <taxon>Stachybotryaceae</taxon>
        <taxon>Stachybotrys</taxon>
    </lineage>
</organism>
<dbReference type="OrthoDB" id="1731983at2759"/>
<accession>A0A084AZQ9</accession>
<dbReference type="Proteomes" id="UP000028045">
    <property type="component" value="Unassembled WGS sequence"/>
</dbReference>
<evidence type="ECO:0000313" key="3">
    <source>
        <dbReference type="Proteomes" id="UP000028045"/>
    </source>
</evidence>
<sequence length="411" mass="45634">MSSAIVAGATGEKSLTGVLGREIVNQMGRDPQQWKNIYALSRSKKGEVAPNVQQLHINLNANADIIAQQLRGIEAEYIFFAVYLAQNTEKANWRVNGDMLQNFLDALDKTGTAGKIKRIVLVTGAKQYGVHLGPVKVPMLESDPWLDDTNKFPLNFYYRQQNILKGFCDRSGGQTSWTITYPNDVVGRGTGNSMDLATSLAIYAAVNKELGKDLKFPGSRAFYTGVDCFTSAALHARFCEWAATEPKAANQAFNVVNGDTQSWQNLWPQVAKRFGIKVDVGQFEGEPNASFDMGPMPPLALYESEAGLRGTVKSGKFERRIDLMGWSKQEEVKKAWEALASREGLHMNGLAQANWQFLSGVLGRDYDLVLSMSKAREAGWTGYEDTWYSFLRTFEELEAAKVIPKCKQAIL</sequence>
<dbReference type="HOGENOM" id="CLU_030125_1_0_1"/>
<dbReference type="CDD" id="cd08948">
    <property type="entry name" value="5beta-POR_like_SDR_a"/>
    <property type="match status" value="1"/>
</dbReference>
<gene>
    <name evidence="2" type="ORF">S7711_03283</name>
</gene>
<evidence type="ECO:0000313" key="2">
    <source>
        <dbReference type="EMBL" id="KEY70788.1"/>
    </source>
</evidence>
<dbReference type="SUPFAM" id="SSF51735">
    <property type="entry name" value="NAD(P)-binding Rossmann-fold domains"/>
    <property type="match status" value="1"/>
</dbReference>
<dbReference type="Pfam" id="PF22917">
    <property type="entry name" value="PRISE"/>
    <property type="match status" value="1"/>
</dbReference>
<dbReference type="Gene3D" id="3.40.50.720">
    <property type="entry name" value="NAD(P)-binding Rossmann-like Domain"/>
    <property type="match status" value="1"/>
</dbReference>
<proteinExistence type="predicted"/>
<reference evidence="2 3" key="1">
    <citation type="journal article" date="2014" name="BMC Genomics">
        <title>Comparative genome sequencing reveals chemotype-specific gene clusters in the toxigenic black mold Stachybotrys.</title>
        <authorList>
            <person name="Semeiks J."/>
            <person name="Borek D."/>
            <person name="Otwinowski Z."/>
            <person name="Grishin N.V."/>
        </authorList>
    </citation>
    <scope>NUCLEOTIDE SEQUENCE [LARGE SCALE GENOMIC DNA]</scope>
    <source>
        <strain evidence="3">CBS 109288 / IBT 7711</strain>
    </source>
</reference>
<dbReference type="PANTHER" id="PTHR32487">
    <property type="entry name" value="3-OXO-DELTA(4,5)-STEROID 5-BETA-REDUCTASE"/>
    <property type="match status" value="1"/>
</dbReference>
<dbReference type="InterPro" id="IPR055222">
    <property type="entry name" value="PRISE-like_Rossmann-fold"/>
</dbReference>
<protein>
    <recommendedName>
        <fullName evidence="1">PRISE-like Rossmann-fold domain-containing protein</fullName>
    </recommendedName>
</protein>